<feature type="domain" description="Topoisomerase 6 subunit A/Spo11 TOPRIM" evidence="11">
    <location>
        <begin position="207"/>
        <end position="285"/>
    </location>
</feature>
<dbReference type="PRINTS" id="PR01550">
    <property type="entry name" value="TOP6AFAMILY"/>
</dbReference>
<gene>
    <name evidence="12" type="ORF">KASA_0K01265G</name>
</gene>
<dbReference type="PANTHER" id="PTHR10848">
    <property type="entry name" value="MEIOTIC RECOMBINATION PROTEIN SPO11"/>
    <property type="match status" value="1"/>
</dbReference>
<dbReference type="InterPro" id="IPR034136">
    <property type="entry name" value="TOPRIM_Topo6A/Spo11"/>
</dbReference>
<keyword evidence="13" id="KW-1185">Reference proteome</keyword>
<evidence type="ECO:0000256" key="9">
    <source>
        <dbReference type="ARBA" id="ARBA00023235"/>
    </source>
</evidence>
<dbReference type="EC" id="5.6.2.2" evidence="4"/>
<proteinExistence type="inferred from homology"/>
<organism evidence="12 13">
    <name type="scientific">Maudiozyma saulgeensis</name>
    <dbReference type="NCBI Taxonomy" id="1789683"/>
    <lineage>
        <taxon>Eukaryota</taxon>
        <taxon>Fungi</taxon>
        <taxon>Dikarya</taxon>
        <taxon>Ascomycota</taxon>
        <taxon>Saccharomycotina</taxon>
        <taxon>Saccharomycetes</taxon>
        <taxon>Saccharomycetales</taxon>
        <taxon>Saccharomycetaceae</taxon>
        <taxon>Maudiozyma</taxon>
    </lineage>
</organism>
<dbReference type="Gene3D" id="3.40.1360.10">
    <property type="match status" value="1"/>
</dbReference>
<name>A0A1X7R7N4_9SACH</name>
<dbReference type="GO" id="GO:0042138">
    <property type="term" value="P:meiotic DNA double-strand break formation"/>
    <property type="evidence" value="ECO:0007669"/>
    <property type="project" value="TreeGrafter"/>
</dbReference>
<dbReference type="EMBL" id="FXLY01000008">
    <property type="protein sequence ID" value="SMN21469.1"/>
    <property type="molecule type" value="Genomic_DNA"/>
</dbReference>
<evidence type="ECO:0000256" key="5">
    <source>
        <dbReference type="ARBA" id="ARBA00022723"/>
    </source>
</evidence>
<dbReference type="SUPFAM" id="SSF56726">
    <property type="entry name" value="DNA topoisomerase IV, alpha subunit"/>
    <property type="match status" value="1"/>
</dbReference>
<dbReference type="InterPro" id="IPR002815">
    <property type="entry name" value="Spo11/TopoVI_A"/>
</dbReference>
<dbReference type="OrthoDB" id="5377392at2759"/>
<dbReference type="AlphaFoldDB" id="A0A1X7R7N4"/>
<reference evidence="12 13" key="1">
    <citation type="submission" date="2017-04" db="EMBL/GenBank/DDBJ databases">
        <authorList>
            <person name="Afonso C.L."/>
            <person name="Miller P.J."/>
            <person name="Scott M.A."/>
            <person name="Spackman E."/>
            <person name="Goraichik I."/>
            <person name="Dimitrov K.M."/>
            <person name="Suarez D.L."/>
            <person name="Swayne D.E."/>
        </authorList>
    </citation>
    <scope>NUCLEOTIDE SEQUENCE [LARGE SCALE GENOMIC DNA]</scope>
</reference>
<dbReference type="STRING" id="1789683.A0A1X7R7N4"/>
<dbReference type="GO" id="GO:0000706">
    <property type="term" value="P:meiotic DNA double-strand break processing"/>
    <property type="evidence" value="ECO:0007669"/>
    <property type="project" value="TreeGrafter"/>
</dbReference>
<comment type="cofactor">
    <cofactor evidence="2">
        <name>Mg(2+)</name>
        <dbReference type="ChEBI" id="CHEBI:18420"/>
    </cofactor>
</comment>
<feature type="domain" description="Spo11/DNA topoisomerase VI subunit A N-terminal" evidence="10">
    <location>
        <begin position="93"/>
        <end position="154"/>
    </location>
</feature>
<sequence length="360" mass="41706">MKMCLSDLMKLHHTKKSLAEALTPKCRFINMDTSVETVSFQEIFSTTVMFLFRSLEYSTDPLTLILYNGNKLKKRIRFPPFGKDSNSKSIGNNMAILVSLLQTILERQNKSMTSTIRDIFYSNVELYQNQKNVVYWLEIIAKNFKLKSRDKLNIVAAQKGLLYSTTHILVTSNLKNIYSINRDTIELIPYIDESSIIKLNPTVEYNVIVFEKEAIFNKIVTNLVKISTVYENTIFITGKGYPDHLTKRFINRLLICNEQVKIKLYVDSDPEGVCIALNYINNCTETKNIEYKGCTLVQLIKKRTQLMNLTHREISLSINMIHKIARKSQIDRTNTDNGIVRQLQRQLFFFKKGEMNACYA</sequence>
<evidence type="ECO:0000313" key="13">
    <source>
        <dbReference type="Proteomes" id="UP000196158"/>
    </source>
</evidence>
<dbReference type="InterPro" id="IPR013049">
    <property type="entry name" value="Spo11/TopoVI_A_N"/>
</dbReference>
<dbReference type="Proteomes" id="UP000196158">
    <property type="component" value="Unassembled WGS sequence"/>
</dbReference>
<dbReference type="GO" id="GO:0046872">
    <property type="term" value="F:metal ion binding"/>
    <property type="evidence" value="ECO:0007669"/>
    <property type="project" value="UniProtKB-KW"/>
</dbReference>
<evidence type="ECO:0000256" key="2">
    <source>
        <dbReference type="ARBA" id="ARBA00001946"/>
    </source>
</evidence>
<dbReference type="Pfam" id="PF04406">
    <property type="entry name" value="TP6A_N"/>
    <property type="match status" value="1"/>
</dbReference>
<dbReference type="Pfam" id="PF21180">
    <property type="entry name" value="TOP6A-Spo11_Toprim"/>
    <property type="match status" value="1"/>
</dbReference>
<evidence type="ECO:0000313" key="12">
    <source>
        <dbReference type="EMBL" id="SMN21469.1"/>
    </source>
</evidence>
<keyword evidence="8" id="KW-0238">DNA-binding</keyword>
<evidence type="ECO:0000256" key="7">
    <source>
        <dbReference type="ARBA" id="ARBA00023029"/>
    </source>
</evidence>
<evidence type="ECO:0000259" key="11">
    <source>
        <dbReference type="Pfam" id="PF21180"/>
    </source>
</evidence>
<keyword evidence="5" id="KW-0479">Metal-binding</keyword>
<evidence type="ECO:0000256" key="6">
    <source>
        <dbReference type="ARBA" id="ARBA00022842"/>
    </source>
</evidence>
<comment type="catalytic activity">
    <reaction evidence="1">
        <text>ATP-dependent breakage, passage and rejoining of double-stranded DNA.</text>
        <dbReference type="EC" id="5.6.2.2"/>
    </reaction>
</comment>
<evidence type="ECO:0000256" key="3">
    <source>
        <dbReference type="ARBA" id="ARBA00006559"/>
    </source>
</evidence>
<keyword evidence="7" id="KW-0799">Topoisomerase</keyword>
<comment type="similarity">
    <text evidence="3">Belongs to the TOP6A family.</text>
</comment>
<evidence type="ECO:0000259" key="10">
    <source>
        <dbReference type="Pfam" id="PF04406"/>
    </source>
</evidence>
<dbReference type="InterPro" id="IPR036078">
    <property type="entry name" value="Spo11/TopoVI_A_sf"/>
</dbReference>
<dbReference type="GO" id="GO:0005524">
    <property type="term" value="F:ATP binding"/>
    <property type="evidence" value="ECO:0007669"/>
    <property type="project" value="InterPro"/>
</dbReference>
<dbReference type="GO" id="GO:0007131">
    <property type="term" value="P:reciprocal meiotic recombination"/>
    <property type="evidence" value="ECO:0007669"/>
    <property type="project" value="TreeGrafter"/>
</dbReference>
<dbReference type="GO" id="GO:0000228">
    <property type="term" value="C:nuclear chromosome"/>
    <property type="evidence" value="ECO:0007669"/>
    <property type="project" value="TreeGrafter"/>
</dbReference>
<keyword evidence="9" id="KW-0413">Isomerase</keyword>
<dbReference type="GO" id="GO:0003918">
    <property type="term" value="F:DNA topoisomerase type II (double strand cut, ATP-hydrolyzing) activity"/>
    <property type="evidence" value="ECO:0007669"/>
    <property type="project" value="UniProtKB-EC"/>
</dbReference>
<accession>A0A1X7R7N4</accession>
<protein>
    <recommendedName>
        <fullName evidence="4">DNA topoisomerase (ATP-hydrolyzing)</fullName>
        <ecNumber evidence="4">5.6.2.2</ecNumber>
    </recommendedName>
</protein>
<evidence type="ECO:0000256" key="8">
    <source>
        <dbReference type="ARBA" id="ARBA00023125"/>
    </source>
</evidence>
<keyword evidence="6" id="KW-0460">Magnesium</keyword>
<dbReference type="GO" id="GO:0003677">
    <property type="term" value="F:DNA binding"/>
    <property type="evidence" value="ECO:0007669"/>
    <property type="project" value="UniProtKB-KW"/>
</dbReference>
<evidence type="ECO:0000256" key="1">
    <source>
        <dbReference type="ARBA" id="ARBA00000185"/>
    </source>
</evidence>
<evidence type="ECO:0000256" key="4">
    <source>
        <dbReference type="ARBA" id="ARBA00012895"/>
    </source>
</evidence>
<dbReference type="PANTHER" id="PTHR10848:SF0">
    <property type="entry name" value="MEIOTIC RECOMBINATION PROTEIN SPO11"/>
    <property type="match status" value="1"/>
</dbReference>